<evidence type="ECO:0000256" key="16">
    <source>
        <dbReference type="ARBA" id="ARBA00023145"/>
    </source>
</evidence>
<evidence type="ECO:0000256" key="17">
    <source>
        <dbReference type="ARBA" id="ARBA00023180"/>
    </source>
</evidence>
<evidence type="ECO:0000256" key="13">
    <source>
        <dbReference type="ARBA" id="ARBA00022833"/>
    </source>
</evidence>
<dbReference type="GO" id="GO:0006508">
    <property type="term" value="P:proteolysis"/>
    <property type="evidence" value="ECO:0007669"/>
    <property type="project" value="UniProtKB-KW"/>
</dbReference>
<comment type="subunit">
    <text evidence="19">Homodimer. The monomeric form is inactive while the homodimer is active.</text>
</comment>
<dbReference type="Pfam" id="PF04389">
    <property type="entry name" value="Peptidase_M28"/>
    <property type="match status" value="1"/>
</dbReference>
<dbReference type="RefSeq" id="WP_010387085.1">
    <property type="nucleotide sequence ID" value="NZ_AHCD03000030.1"/>
</dbReference>
<evidence type="ECO:0000256" key="8">
    <source>
        <dbReference type="ARBA" id="ARBA00022670"/>
    </source>
</evidence>
<dbReference type="GO" id="GO:0005764">
    <property type="term" value="C:lysosome"/>
    <property type="evidence" value="ECO:0007669"/>
    <property type="project" value="UniProtKB-SubCell"/>
</dbReference>
<evidence type="ECO:0000313" key="23">
    <source>
        <dbReference type="EMBL" id="KAF7787585.1"/>
    </source>
</evidence>
<organism evidence="23 24">
    <name type="scientific">Pseudoalteromonas rubra</name>
    <dbReference type="NCBI Taxonomy" id="43658"/>
    <lineage>
        <taxon>Bacteria</taxon>
        <taxon>Pseudomonadati</taxon>
        <taxon>Pseudomonadota</taxon>
        <taxon>Gammaproteobacteria</taxon>
        <taxon>Alteromonadales</taxon>
        <taxon>Pseudoalteromonadaceae</taxon>
        <taxon>Pseudoalteromonas</taxon>
    </lineage>
</organism>
<dbReference type="GO" id="GO:0004180">
    <property type="term" value="F:carboxypeptidase activity"/>
    <property type="evidence" value="ECO:0007669"/>
    <property type="project" value="UniProtKB-KW"/>
</dbReference>
<dbReference type="PANTHER" id="PTHR12053">
    <property type="entry name" value="PROTEASE FAMILY M28 PLASMA GLUTAMATE CARBOXYPEPTIDASE-RELATED"/>
    <property type="match status" value="1"/>
</dbReference>
<keyword evidence="17" id="KW-0325">Glycoprotein</keyword>
<dbReference type="SUPFAM" id="SSF53187">
    <property type="entry name" value="Zn-dependent exopeptidases"/>
    <property type="match status" value="1"/>
</dbReference>
<protein>
    <recommendedName>
        <fullName evidence="5">Carboxypeptidase Q</fullName>
    </recommendedName>
    <alternativeName>
        <fullName evidence="20">Plasma glutamate carboxypeptidase</fullName>
    </alternativeName>
</protein>
<feature type="domain" description="Peptidase M28" evidence="22">
    <location>
        <begin position="273"/>
        <end position="461"/>
    </location>
</feature>
<feature type="signal peptide" evidence="21">
    <location>
        <begin position="1"/>
        <end position="35"/>
    </location>
</feature>
<evidence type="ECO:0000313" key="24">
    <source>
        <dbReference type="Proteomes" id="UP000016480"/>
    </source>
</evidence>
<name>A0A8T0CC72_9GAMM</name>
<evidence type="ECO:0000256" key="11">
    <source>
        <dbReference type="ARBA" id="ARBA00022801"/>
    </source>
</evidence>
<dbReference type="Proteomes" id="UP000016480">
    <property type="component" value="Unassembled WGS sequence"/>
</dbReference>
<keyword evidence="15" id="KW-0482">Metalloprotease</keyword>
<evidence type="ECO:0000256" key="7">
    <source>
        <dbReference type="ARBA" id="ARBA00022645"/>
    </source>
</evidence>
<evidence type="ECO:0000256" key="9">
    <source>
        <dbReference type="ARBA" id="ARBA00022723"/>
    </source>
</evidence>
<evidence type="ECO:0000259" key="22">
    <source>
        <dbReference type="Pfam" id="PF04389"/>
    </source>
</evidence>
<evidence type="ECO:0000256" key="19">
    <source>
        <dbReference type="ARBA" id="ARBA00025833"/>
    </source>
</evidence>
<reference evidence="23 24" key="1">
    <citation type="journal article" date="2012" name="J. Bacteriol.">
        <title>Genome sequence of the cycloprodigiosin-producing bacterial strain Pseudoalteromonas rubra ATCC 29570(T).</title>
        <authorList>
            <person name="Xie B.B."/>
            <person name="Shu Y.L."/>
            <person name="Qin Q.L."/>
            <person name="Rong J.C."/>
            <person name="Zhang X.Y."/>
            <person name="Chen X.L."/>
            <person name="Zhou B.C."/>
            <person name="Zhang Y.Z."/>
        </authorList>
    </citation>
    <scope>NUCLEOTIDE SEQUENCE [LARGE SCALE GENOMIC DNA]</scope>
    <source>
        <strain evidence="23 24">DSM 6842</strain>
    </source>
</reference>
<keyword evidence="14" id="KW-0333">Golgi apparatus</keyword>
<dbReference type="PANTHER" id="PTHR12053:SF3">
    <property type="entry name" value="CARBOXYPEPTIDASE Q"/>
    <property type="match status" value="1"/>
</dbReference>
<keyword evidence="8" id="KW-0645">Protease</keyword>
<evidence type="ECO:0000256" key="6">
    <source>
        <dbReference type="ARBA" id="ARBA00022525"/>
    </source>
</evidence>
<evidence type="ECO:0000256" key="14">
    <source>
        <dbReference type="ARBA" id="ARBA00023034"/>
    </source>
</evidence>
<accession>A0A8T0CC72</accession>
<dbReference type="GO" id="GO:0046872">
    <property type="term" value="F:metal ion binding"/>
    <property type="evidence" value="ECO:0007669"/>
    <property type="project" value="UniProtKB-KW"/>
</dbReference>
<evidence type="ECO:0000256" key="12">
    <source>
        <dbReference type="ARBA" id="ARBA00022824"/>
    </source>
</evidence>
<keyword evidence="7" id="KW-0121">Carboxypeptidase</keyword>
<evidence type="ECO:0000256" key="18">
    <source>
        <dbReference type="ARBA" id="ARBA00023228"/>
    </source>
</evidence>
<feature type="chain" id="PRO_5035838442" description="Carboxypeptidase Q" evidence="21">
    <location>
        <begin position="36"/>
        <end position="477"/>
    </location>
</feature>
<keyword evidence="12" id="KW-0256">Endoplasmic reticulum</keyword>
<evidence type="ECO:0000256" key="15">
    <source>
        <dbReference type="ARBA" id="ARBA00023049"/>
    </source>
</evidence>
<dbReference type="AlphaFoldDB" id="A0A8T0CC72"/>
<dbReference type="GO" id="GO:0070573">
    <property type="term" value="F:metallodipeptidase activity"/>
    <property type="evidence" value="ECO:0007669"/>
    <property type="project" value="InterPro"/>
</dbReference>
<keyword evidence="6" id="KW-0964">Secreted</keyword>
<evidence type="ECO:0000256" key="3">
    <source>
        <dbReference type="ARBA" id="ARBA00004555"/>
    </source>
</evidence>
<proteinExistence type="predicted"/>
<keyword evidence="11" id="KW-0378">Hydrolase</keyword>
<comment type="caution">
    <text evidence="23">The sequence shown here is derived from an EMBL/GenBank/DDBJ whole genome shotgun (WGS) entry which is preliminary data.</text>
</comment>
<keyword evidence="16" id="KW-0865">Zymogen</keyword>
<evidence type="ECO:0000256" key="2">
    <source>
        <dbReference type="ARBA" id="ARBA00004371"/>
    </source>
</evidence>
<keyword evidence="13" id="KW-0862">Zinc</keyword>
<dbReference type="GO" id="GO:0005576">
    <property type="term" value="C:extracellular region"/>
    <property type="evidence" value="ECO:0007669"/>
    <property type="project" value="UniProtKB-SubCell"/>
</dbReference>
<dbReference type="InterPro" id="IPR039866">
    <property type="entry name" value="CPQ"/>
</dbReference>
<dbReference type="EMBL" id="AHCD03000030">
    <property type="protein sequence ID" value="KAF7787585.1"/>
    <property type="molecule type" value="Genomic_DNA"/>
</dbReference>
<dbReference type="GeneID" id="61357119"/>
<evidence type="ECO:0000256" key="20">
    <source>
        <dbReference type="ARBA" id="ARBA00033328"/>
    </source>
</evidence>
<evidence type="ECO:0000256" key="5">
    <source>
        <dbReference type="ARBA" id="ARBA00014116"/>
    </source>
</evidence>
<evidence type="ECO:0000256" key="4">
    <source>
        <dbReference type="ARBA" id="ARBA00004613"/>
    </source>
</evidence>
<keyword evidence="9" id="KW-0479">Metal-binding</keyword>
<keyword evidence="10 21" id="KW-0732">Signal</keyword>
<dbReference type="InterPro" id="IPR007484">
    <property type="entry name" value="Peptidase_M28"/>
</dbReference>
<evidence type="ECO:0000256" key="21">
    <source>
        <dbReference type="SAM" id="SignalP"/>
    </source>
</evidence>
<comment type="subcellular location">
    <subcellularLocation>
        <location evidence="1">Endoplasmic reticulum</location>
    </subcellularLocation>
    <subcellularLocation>
        <location evidence="3">Golgi apparatus</location>
    </subcellularLocation>
    <subcellularLocation>
        <location evidence="2">Lysosome</location>
    </subcellularLocation>
    <subcellularLocation>
        <location evidence="4">Secreted</location>
    </subcellularLocation>
</comment>
<sequence length="477" mass="51978">MDQIIRFVPFSRLTSAARHWLLPLCALTASFVGQAGEFTQKQLEDVAKVRTLASQSDLSWQLLESLTTEIGPRLPGTENDKLTVAWAEKQFNRLGFDKVWLEAATFPEWRRYHESAKLIAPSEQPLHITALGNSISTPQQGLRGEVVLFETFDELKAAPTGSLKGKIAFINYRMHRDIDGNGYGPAVQARNKGAVEAAKKGAIAYMMRSVSTAHHRFAHTGGSHYDDQVTKIPATAIANPDADQIARLLKHGHTPQVEINIQTEDLGEGTSFNVIGEITGSELPDQYVLLGSHHDSWDLGTGALDDGAGMALTMAAAKHIATVTRPKRSIRVVLFAAEELGLWGAKAYFKRHKDNLGQIVAAAESDLGADVVYAFESKVNAASLPLVRAIAEQLKPLGISYIGANRARGGPDLIPLNNMTSAPIFDLRQNGTDYFDYHHTADDTLDKVDPDKLKQNTAAYAVFALMAANGKTPMQGK</sequence>
<evidence type="ECO:0000256" key="1">
    <source>
        <dbReference type="ARBA" id="ARBA00004240"/>
    </source>
</evidence>
<dbReference type="Gene3D" id="3.40.630.10">
    <property type="entry name" value="Zn peptidases"/>
    <property type="match status" value="1"/>
</dbReference>
<gene>
    <name evidence="23" type="ORF">PRUB_a4705</name>
</gene>
<dbReference type="Gene3D" id="3.50.30.30">
    <property type="match status" value="1"/>
</dbReference>
<evidence type="ECO:0000256" key="10">
    <source>
        <dbReference type="ARBA" id="ARBA00022729"/>
    </source>
</evidence>
<keyword evidence="18" id="KW-0458">Lysosome</keyword>